<sequence>MLQGRRHIISYEE</sequence>
<evidence type="ECO:0000313" key="1">
    <source>
        <dbReference type="EMBL" id="JAH80259.1"/>
    </source>
</evidence>
<reference evidence="1" key="2">
    <citation type="journal article" date="2015" name="Fish Shellfish Immunol.">
        <title>Early steps in the European eel (Anguilla anguilla)-Vibrio vulnificus interaction in the gills: Role of the RtxA13 toxin.</title>
        <authorList>
            <person name="Callol A."/>
            <person name="Pajuelo D."/>
            <person name="Ebbesson L."/>
            <person name="Teles M."/>
            <person name="MacKenzie S."/>
            <person name="Amaro C."/>
        </authorList>
    </citation>
    <scope>NUCLEOTIDE SEQUENCE</scope>
</reference>
<dbReference type="EMBL" id="GBXM01028318">
    <property type="protein sequence ID" value="JAH80259.1"/>
    <property type="molecule type" value="Transcribed_RNA"/>
</dbReference>
<proteinExistence type="predicted"/>
<accession>A0A0E9VQ71</accession>
<organism evidence="1">
    <name type="scientific">Anguilla anguilla</name>
    <name type="common">European freshwater eel</name>
    <name type="synonym">Muraena anguilla</name>
    <dbReference type="NCBI Taxonomy" id="7936"/>
    <lineage>
        <taxon>Eukaryota</taxon>
        <taxon>Metazoa</taxon>
        <taxon>Chordata</taxon>
        <taxon>Craniata</taxon>
        <taxon>Vertebrata</taxon>
        <taxon>Euteleostomi</taxon>
        <taxon>Actinopterygii</taxon>
        <taxon>Neopterygii</taxon>
        <taxon>Teleostei</taxon>
        <taxon>Anguilliformes</taxon>
        <taxon>Anguillidae</taxon>
        <taxon>Anguilla</taxon>
    </lineage>
</organism>
<reference evidence="1" key="1">
    <citation type="submission" date="2014-11" db="EMBL/GenBank/DDBJ databases">
        <authorList>
            <person name="Amaro Gonzalez C."/>
        </authorList>
    </citation>
    <scope>NUCLEOTIDE SEQUENCE</scope>
</reference>
<protein>
    <submittedName>
        <fullName evidence="1">Uncharacterized protein</fullName>
    </submittedName>
</protein>
<name>A0A0E9VQ71_ANGAN</name>